<dbReference type="FunFam" id="2.60.40.10:FF:001452">
    <property type="entry name" value="Uncharacterized protein, isoform F"/>
    <property type="match status" value="1"/>
</dbReference>
<feature type="domain" description="Ig-like" evidence="8">
    <location>
        <begin position="274"/>
        <end position="367"/>
    </location>
</feature>
<dbReference type="PANTHER" id="PTHR13817:SF171">
    <property type="entry name" value="STRETCHIN-MLCK, ISOFORM U"/>
    <property type="match status" value="1"/>
</dbReference>
<dbReference type="FunFam" id="2.60.40.10:FF:001053">
    <property type="entry name" value="Uncharacterized protein, isoform D"/>
    <property type="match status" value="1"/>
</dbReference>
<feature type="domain" description="Ig-like" evidence="8">
    <location>
        <begin position="5098"/>
        <end position="5187"/>
    </location>
</feature>
<dbReference type="SMART" id="SM00409">
    <property type="entry name" value="IG"/>
    <property type="match status" value="16"/>
</dbReference>
<evidence type="ECO:0000256" key="2">
    <source>
        <dbReference type="ARBA" id="ARBA00006692"/>
    </source>
</evidence>
<feature type="domain" description="Ig-like" evidence="8">
    <location>
        <begin position="474"/>
        <end position="558"/>
    </location>
</feature>
<evidence type="ECO:0000256" key="3">
    <source>
        <dbReference type="ARBA" id="ARBA00022490"/>
    </source>
</evidence>
<dbReference type="PANTHER" id="PTHR13817">
    <property type="entry name" value="TITIN"/>
    <property type="match status" value="1"/>
</dbReference>
<keyword evidence="5" id="KW-0393">Immunoglobulin domain</keyword>
<feature type="region of interest" description="Disordered" evidence="7">
    <location>
        <begin position="876"/>
        <end position="932"/>
    </location>
</feature>
<dbReference type="PROSITE" id="PS50853">
    <property type="entry name" value="FN3"/>
    <property type="match status" value="1"/>
</dbReference>
<evidence type="ECO:0000256" key="1">
    <source>
        <dbReference type="ARBA" id="ARBA00004496"/>
    </source>
</evidence>
<dbReference type="InParanoid" id="A0A194QZQ9"/>
<comment type="subcellular location">
    <subcellularLocation>
        <location evidence="1">Cytoplasm</location>
    </subcellularLocation>
</comment>
<dbReference type="InterPro" id="IPR013783">
    <property type="entry name" value="Ig-like_fold"/>
</dbReference>
<feature type="domain" description="Fibronectin type-III" evidence="9">
    <location>
        <begin position="4405"/>
        <end position="4501"/>
    </location>
</feature>
<feature type="domain" description="Ig-like" evidence="8">
    <location>
        <begin position="173"/>
        <end position="253"/>
    </location>
</feature>
<dbReference type="Gene3D" id="2.60.40.10">
    <property type="entry name" value="Immunoglobulins"/>
    <property type="match status" value="18"/>
</dbReference>
<gene>
    <name evidence="10" type="ORF">RR48_15217</name>
</gene>
<feature type="compositionally biased region" description="Basic and acidic residues" evidence="7">
    <location>
        <begin position="920"/>
        <end position="932"/>
    </location>
</feature>
<feature type="compositionally biased region" description="Basic and acidic residues" evidence="7">
    <location>
        <begin position="3576"/>
        <end position="3592"/>
    </location>
</feature>
<keyword evidence="6" id="KW-0175">Coiled coil</keyword>
<evidence type="ECO:0000256" key="5">
    <source>
        <dbReference type="ARBA" id="ARBA00023319"/>
    </source>
</evidence>
<evidence type="ECO:0000256" key="4">
    <source>
        <dbReference type="ARBA" id="ARBA00022737"/>
    </source>
</evidence>
<dbReference type="GO" id="GO:0045989">
    <property type="term" value="P:positive regulation of striated muscle contraction"/>
    <property type="evidence" value="ECO:0007669"/>
    <property type="project" value="UniProtKB-ARBA"/>
</dbReference>
<dbReference type="FunFam" id="2.60.40.10:FF:000425">
    <property type="entry name" value="Myosin light chain kinase"/>
    <property type="match status" value="2"/>
</dbReference>
<dbReference type="EMBL" id="KQ461108">
    <property type="protein sequence ID" value="KPJ09076.1"/>
    <property type="molecule type" value="Genomic_DNA"/>
</dbReference>
<feature type="region of interest" description="Disordered" evidence="7">
    <location>
        <begin position="5065"/>
        <end position="5088"/>
    </location>
</feature>
<dbReference type="InterPro" id="IPR036116">
    <property type="entry name" value="FN3_sf"/>
</dbReference>
<dbReference type="SMART" id="SM00060">
    <property type="entry name" value="FN3"/>
    <property type="match status" value="1"/>
</dbReference>
<feature type="domain" description="Ig-like" evidence="8">
    <location>
        <begin position="377"/>
        <end position="451"/>
    </location>
</feature>
<dbReference type="CDD" id="cd00096">
    <property type="entry name" value="Ig"/>
    <property type="match status" value="2"/>
</dbReference>
<dbReference type="GO" id="GO:0030154">
    <property type="term" value="P:cell differentiation"/>
    <property type="evidence" value="ECO:0007669"/>
    <property type="project" value="UniProtKB-ARBA"/>
</dbReference>
<dbReference type="InterPro" id="IPR003599">
    <property type="entry name" value="Ig_sub"/>
</dbReference>
<proteinExistence type="inferred from homology"/>
<feature type="domain" description="Ig-like" evidence="8">
    <location>
        <begin position="4622"/>
        <end position="4710"/>
    </location>
</feature>
<dbReference type="CDD" id="cd00063">
    <property type="entry name" value="FN3"/>
    <property type="match status" value="1"/>
</dbReference>
<feature type="domain" description="Ig-like" evidence="8">
    <location>
        <begin position="75"/>
        <end position="163"/>
    </location>
</feature>
<dbReference type="GO" id="GO:0060298">
    <property type="term" value="P:positive regulation of sarcomere organization"/>
    <property type="evidence" value="ECO:0007669"/>
    <property type="project" value="UniProtKB-ARBA"/>
</dbReference>
<feature type="domain" description="Ig-like" evidence="8">
    <location>
        <begin position="4505"/>
        <end position="4595"/>
    </location>
</feature>
<feature type="domain" description="Ig-like" evidence="8">
    <location>
        <begin position="4063"/>
        <end position="4152"/>
    </location>
</feature>
<dbReference type="FunFam" id="2.60.40.10:FF:001307">
    <property type="entry name" value="Stretchin-Mlck, isoform V"/>
    <property type="match status" value="3"/>
</dbReference>
<dbReference type="Proteomes" id="UP000053240">
    <property type="component" value="Unassembled WGS sequence"/>
</dbReference>
<dbReference type="FunCoup" id="A0A194QZQ9">
    <property type="interactions" value="43"/>
</dbReference>
<feature type="compositionally biased region" description="Basic and acidic residues" evidence="7">
    <location>
        <begin position="3600"/>
        <end position="3634"/>
    </location>
</feature>
<dbReference type="FunFam" id="2.60.40.10:FF:001894">
    <property type="entry name" value="Stretchin-Mlck, isoform V"/>
    <property type="match status" value="1"/>
</dbReference>
<feature type="domain" description="Ig-like" evidence="8">
    <location>
        <begin position="4953"/>
        <end position="5036"/>
    </location>
</feature>
<organism evidence="10 11">
    <name type="scientific">Papilio machaon</name>
    <name type="common">Old World swallowtail butterfly</name>
    <dbReference type="NCBI Taxonomy" id="76193"/>
    <lineage>
        <taxon>Eukaryota</taxon>
        <taxon>Metazoa</taxon>
        <taxon>Ecdysozoa</taxon>
        <taxon>Arthropoda</taxon>
        <taxon>Hexapoda</taxon>
        <taxon>Insecta</taxon>
        <taxon>Pterygota</taxon>
        <taxon>Neoptera</taxon>
        <taxon>Endopterygota</taxon>
        <taxon>Lepidoptera</taxon>
        <taxon>Glossata</taxon>
        <taxon>Ditrysia</taxon>
        <taxon>Papilionoidea</taxon>
        <taxon>Papilionidae</taxon>
        <taxon>Papilioninae</taxon>
        <taxon>Papilio</taxon>
    </lineage>
</organism>
<feature type="coiled-coil region" evidence="6">
    <location>
        <begin position="3457"/>
        <end position="3484"/>
    </location>
</feature>
<feature type="region of interest" description="Disordered" evidence="7">
    <location>
        <begin position="828"/>
        <end position="864"/>
    </location>
</feature>
<dbReference type="GO" id="GO:0040017">
    <property type="term" value="P:positive regulation of locomotion"/>
    <property type="evidence" value="ECO:0007669"/>
    <property type="project" value="UniProtKB-ARBA"/>
</dbReference>
<feature type="compositionally biased region" description="Basic residues" evidence="7">
    <location>
        <begin position="3635"/>
        <end position="3646"/>
    </location>
</feature>
<feature type="domain" description="Ig-like" evidence="8">
    <location>
        <begin position="573"/>
        <end position="651"/>
    </location>
</feature>
<dbReference type="InterPro" id="IPR003961">
    <property type="entry name" value="FN3_dom"/>
</dbReference>
<feature type="compositionally biased region" description="Basic and acidic residues" evidence="7">
    <location>
        <begin position="834"/>
        <end position="862"/>
    </location>
</feature>
<name>A0A194QZQ9_PAPMA</name>
<evidence type="ECO:0000259" key="9">
    <source>
        <dbReference type="PROSITE" id="PS50853"/>
    </source>
</evidence>
<feature type="domain" description="Ig-like" evidence="8">
    <location>
        <begin position="4838"/>
        <end position="4927"/>
    </location>
</feature>
<evidence type="ECO:0000259" key="8">
    <source>
        <dbReference type="PROSITE" id="PS50835"/>
    </source>
</evidence>
<evidence type="ECO:0000256" key="6">
    <source>
        <dbReference type="SAM" id="Coils"/>
    </source>
</evidence>
<feature type="domain" description="Ig-like" evidence="8">
    <location>
        <begin position="3963"/>
        <end position="4045"/>
    </location>
</feature>
<feature type="domain" description="Ig-like" evidence="8">
    <location>
        <begin position="4721"/>
        <end position="4811"/>
    </location>
</feature>
<dbReference type="STRING" id="76193.A0A194QZQ9"/>
<evidence type="ECO:0000313" key="10">
    <source>
        <dbReference type="EMBL" id="KPJ09076.1"/>
    </source>
</evidence>
<dbReference type="InterPro" id="IPR050964">
    <property type="entry name" value="Striated_Muscle_Regulatory"/>
</dbReference>
<dbReference type="InterPro" id="IPR007110">
    <property type="entry name" value="Ig-like_dom"/>
</dbReference>
<feature type="compositionally biased region" description="Basic and acidic residues" evidence="7">
    <location>
        <begin position="3656"/>
        <end position="3665"/>
    </location>
</feature>
<dbReference type="FunFam" id="2.60.40.10:FF:000080">
    <property type="entry name" value="Myosin light chain kinase, smooth muscle"/>
    <property type="match status" value="2"/>
</dbReference>
<accession>A0A194QZQ9</accession>
<comment type="similarity">
    <text evidence="2">Belongs to the protein kinase superfamily. CAMK Ser/Thr protein kinase family.</text>
</comment>
<feature type="compositionally biased region" description="Basic and acidic residues" evidence="7">
    <location>
        <begin position="899"/>
        <end position="913"/>
    </location>
</feature>
<keyword evidence="4" id="KW-0677">Repeat</keyword>
<dbReference type="InterPro" id="IPR036179">
    <property type="entry name" value="Ig-like_dom_sf"/>
</dbReference>
<dbReference type="Pfam" id="PF00041">
    <property type="entry name" value="fn3"/>
    <property type="match status" value="1"/>
</dbReference>
<evidence type="ECO:0000256" key="7">
    <source>
        <dbReference type="SAM" id="MobiDB-lite"/>
    </source>
</evidence>
<keyword evidence="3" id="KW-0963">Cytoplasm</keyword>
<dbReference type="FunFam" id="2.60.40.10:FF:000107">
    <property type="entry name" value="Myosin, light chain kinase a"/>
    <property type="match status" value="3"/>
</dbReference>
<dbReference type="InterPro" id="IPR013098">
    <property type="entry name" value="Ig_I-set"/>
</dbReference>
<dbReference type="GO" id="GO:0005737">
    <property type="term" value="C:cytoplasm"/>
    <property type="evidence" value="ECO:0007669"/>
    <property type="project" value="UniProtKB-SubCell"/>
</dbReference>
<dbReference type="InterPro" id="IPR003598">
    <property type="entry name" value="Ig_sub2"/>
</dbReference>
<feature type="region of interest" description="Disordered" evidence="7">
    <location>
        <begin position="3576"/>
        <end position="3665"/>
    </location>
</feature>
<dbReference type="GO" id="GO:0009653">
    <property type="term" value="P:anatomical structure morphogenesis"/>
    <property type="evidence" value="ECO:0007669"/>
    <property type="project" value="UniProtKB-ARBA"/>
</dbReference>
<dbReference type="Pfam" id="PF07679">
    <property type="entry name" value="I-set"/>
    <property type="match status" value="17"/>
</dbReference>
<dbReference type="PROSITE" id="PS50835">
    <property type="entry name" value="IG_LIKE"/>
    <property type="match status" value="15"/>
</dbReference>
<dbReference type="SMART" id="SM00408">
    <property type="entry name" value="IGc2"/>
    <property type="match status" value="14"/>
</dbReference>
<feature type="domain" description="Ig-like" evidence="8">
    <location>
        <begin position="4182"/>
        <end position="4268"/>
    </location>
</feature>
<evidence type="ECO:0000313" key="11">
    <source>
        <dbReference type="Proteomes" id="UP000053240"/>
    </source>
</evidence>
<dbReference type="SUPFAM" id="SSF48726">
    <property type="entry name" value="Immunoglobulin"/>
    <property type="match status" value="17"/>
</dbReference>
<keyword evidence="11" id="KW-1185">Reference proteome</keyword>
<feature type="compositionally biased region" description="Polar residues" evidence="7">
    <location>
        <begin position="5065"/>
        <end position="5080"/>
    </location>
</feature>
<dbReference type="SUPFAM" id="SSF49265">
    <property type="entry name" value="Fibronectin type III"/>
    <property type="match status" value="1"/>
</dbReference>
<protein>
    <submittedName>
        <fullName evidence="10">Muscle M-line assembly protein unc-89</fullName>
    </submittedName>
</protein>
<sequence>MYSCVYNERSRAGASLDDRFRASEDAGGVRLTVSAARTGDSGIYTLQASNAAGKDTRRLRLEVSAEETPSGDDPPTFLRRLQDLTVKVGTRTRFLVEIVSSTECKVTWYRNERRLMEAERVSLVRDGNFWCADVAAVSVDDAGRWTCTAENIGGRASCSAHLNVLVPKAYKRPEFVEELRAVLTEQGTVSLECKVVGVPTPILRWFKDSREIKAGDVFALTANAEDPTSLGTYTCEAVNCMGRAYSSSKVHVIGRGSRDGSLRPGQSGGVSPEPSLIFTKELEAQSVKICDPLTLSCHIVVPPWPRSVVWYNKEGKIEPNERYHVTEDGVGGYLVEVTSSEWRDEGEWKCVATSAGGRLGITTCYVTMEVPKNFRKPRFMENLQAILTEEGLVSFECKVVGFPTPVLSWFKDGQELKPGDVYQLTGTNSLGSYCCIARNCMGQASSSAELTVEDIQNQLNEEEKLQLFSKNQAPKFLQGLKSMEARIDEPFRFTVKVAIPPEPSVLWYRDDQPVDDSPRCHLDKEEKGGFFLDIRNLEFLDQAEWKCVAINDFGHSVTSCFLKLIIPRHYKKPRFLENLQAILSDEGAVNLECKVIGVPQPVLKWYKDGEELKPGDIHRIISGQDGTCCLGTYTCEAQNCMGIAASSASLLGFDDSTKTKSKKKIEEQTLQRNLSLSTIHEERTSQMYDTPVGDITLDDKGEISFSFDGKEVSVSLYETPDLTEEEALQIVEMYADQLSENITEHNVVELPPLRFVKETSNSGNLLMEAIIIDVSPEYFASPEEDLRTEADIEDISIADENVPSQLSFDQDLEDKYLPVISDDKYEISQQLNRKKSDSQKSADEYFSLSRDHSLSEEKRDDNTEVISESDLLSFASAHSSGKPKTKTNKISPKVAIEPLEGKNDPRIKSERKSSCSSRRSSTESEKSLTKRREDMIEKQINPIEQTIPKNKLKETVVSISTSLDILVKDVQKLENEIILKSEYMSSIITASKSVEIINSVLSPLSEINTIIDELNVCLMENSEVNTCLYNVAQSLKSLQQALTIIEKCIDVESENKTLVKKTCVLIIEKCGNQFQELMRLMKLIKTNGRGIVDNKVLFDIESISNEIITIVNFTAGTIKTNNLLIEADKLQVEELSIDVKHLRDTQKGIQELKRPLISLLNIVKNAELETSKEIPYINDSSVILADMSASIQDLQFALEQIEVLSIKEDSIPLNKYNTEIINSVLNPVLELRNSFEQLSAESKYIQDKTTLNQKLASVKSNINVIFSHLSSIEENVGAFDILQNDNKLETLQKMANILILLESNLTILDHVPSVKEDLSLLHKKLTKILENVIESNEAKKYYDFVEVCDVVKGINNFIQNDDSHGNLNLASISNALNIIKDCLVRNIFDPDLNKSVITIISKLQISIQEKLNQEEHETFNYEYEYLQLTSEHVNDGSKAKSVMEHIERTLVSIATVTSYQSVGDSNTAVLQPLENVVPVLEELKNVIASMNFSGMECVEHVSEITEVTSQSVEILAKPLFEINRHVSVLSEVVLEDPESIKGNHPVSIFAQALNELCETLEILQHDIISQLGEYLHRSFSLNFADTVQSLHSAILMIQNNVELEVPDELSTLEDISGLKTTADTVQSDHLAIPIIEHKKIQEILDPTTELTPKSSLVHILHLLNKQIILLQNPQIEEILEKISKSKLPHSLSLPTELANLQSVIQEILHPMISQSSENVLAVTTITEIGSLSESMIALQQMLSQIITENIPSLEGIVDISSDLIHSVHLSIAELRDHLDKCIKVIFPALNVADITINVSNNIATLKETCELLCDLIADSSTSTKAFNEKLKTLNFTTKQLLDAFDGSKKIDIKKIKHLIEELYKESLYVEEDILSLAPLSIKEMEEEAHLLEALHKIESSITILEQYEYISLSNTFNLHNCTPQRLKEIDPQILCQLDDILITTSNVMHNLENHYEVQEDIKSFIAMCQKKIVILRSLINKNFTYKGIIRLYQEFIFMHNLVNLFKENILVLSMSRDVEQVVTEFLKNINNVLDRVRICVIKILEKKMELIFTTPKKSLTNNCEKLAEDVITVGSSDLTNLLQAFLNAKEIILPSLYDLDVVIIKDLNLKVSNYEISKTEENIINEWENFEIIFEKYILMNLSNANQKQQMDKANQCIQRYHNVKDSIGRAKQLILLQCMAECSEILKDIVLGSKELQNVKLQQQQLLEISLSQIYTELFVLCEKLKGNNKKILAKNTDASLDSYIFNLNEKLCKFIVELEQTHRLIITSEVKLIILKVCNEIHSVKKHLKSLEGQIIPMTINNFVNTVDKIEKLITVIFSQEAENVQIQEIGKLMDHINEFVSQDTIEVINKIAISSNVIDADKTVKLATELKENISAIMLSPEIHLSEDTLIEKLSDADVSLAFELQQALLGVITEIYEKAEELSSQFDGINVQQVQSNLTSLSSDLNVLITSAQVVEKTDDVKQAVVENENAIVLETDTEGEAHREETGKINVGKMMEHINEFVSQDTIEVINKIAISSNVIDADKTVKLATELKENISAIMLPPEIHLSEETLKENLSKSDISLAFELQQALSIVTTEIYEKAEELASQFDGINVQQVQSNLTSLSSDLNALITSAQVVEKTNDIKEAVVETENAINLETVTEGVTQKVEREELDIDDYETKNTLHNLKSLLKEVSDKINMLATSKTAEEIETLQNTLDEIQAVIIALKRDYIESVNDTLNESLQDLECSVRSVQLLINEESPPELVKEACETLQLLVSNMCEMHEFQVVPTTSHKEKLSNIIRLCSNDTEETIHLLESALSMKSDNESEFDRLYTYVNELKLVIKSLKVSFADNSENLIEKGIEIMQNLDQIEDQVFGLEKEVDIYKNLTPIQRDSIVTAIHSVYGSISNMRSAMSSVQKHYMYENYGKSSELILNALKSITFIANKTDKKWKTLSKSLRKVLNHFEDIKFYINFDKTARIPGDAAFTKIILLDLKAAIESLIFEHDKDFGEDITFNTKCVVECLEMNLLKMESKSNLQVKEKIPIFKSIGKKICALASSIKEYLEVSEKKENINTIEALQCQDSFNIATNKLFKESLLVQGPIDGEHIEDALKDVLRVSIEKMPFIEKDSHENFSVSKEEKDAIQYSSNIIKNVKVPSGDLNSTDVIDKKEKTENTGFTINTHAVDFTLEILPETIMTENIPEVSTLNLEASKPLEAPLLQIIDTGILYKAHVNEAVIGFVLDSDSKEGHAISQDSKEFKEIEKEKPVINQTPEVEPKFEETSTLIDHINETNKRLKKDIMIDESQCVTSKEFLPIEEISEPTDEQGISSHVDKKSEHQEHDFVAEKIGEDISQKFGSADENDVDIENTIQKDKMIVGRENEKHLENYDKFENNIMKANKCDLVIDREILDDKNAVKKSDRLFDEENNEMNFTLAPKAIHELDSLKQINNVRSCIENEMNAGDNNEMTPNKAIANAEISEKEQDNESLILNIQKLTTEVKSGVKILQDVNETVEIKVDSNSQIPLLEGTKLDTNDDKKIPIKQEVKEVLQSTNLLGEVVQKSSSDEDVVSQIITLKQTITNDDQLKENFENQNKEEKTVLDPKAEKSSNIIGYKNEDKTEMENIGTNKERNCTDEEATTNKHLSDKEKPKHKKKDVRSKKQVQSPQIAENKVEESKSSEVKEVNVFQQKDTLKTEEELIHKSIEDVKEKPNENQSSEVSKTIDNIILDKVSVQDRQSEEKIRKDKVENKNIDVETNLFMKNVSDYQREDIQISETLKSNNANIEGIQNITFFEKNDNVDNTNEFDLQLDSNIKRQVDEHNGVIFKELEDPTLEQINMRKLKKIEVTSYDKLYSNEAVSVDNSFKSADTTTKNNAVFVDRTRNYYENEFLRPPGYVERTFNNDHSNSELDITQSYPFYKAQTIVRNTQYDSPLNTCQIQSNEAVDRRDVSHKLNALNETRSFITEKRSKLLRDVKRKPVFSTYLTDRTAVEGSRVKLTCSVLTTLEPKIVWFKNGVPLDNKFKYRTKSIDGLLTMEVLNAEPSDSAEYSCTVETENGSVTTSAILKVYPSFEVSPIPPTFTRSIRDKYHHAENELVLECRIRGQPLPTITWLKDDRLINITDRYQAYYLADGVCRLTISNPSSEDSGKYTCKAENSMWSDQINHIVTFTGIESRFGLHSTSGESSRINRQSSEARRPHFTNVLTDYKVSSGGTIGLQVEIKGSPTRVEWLREGHAITDRNAQTFVDHGLYTLALSDVTEKESGIYTCRAWSKQGNVDMTAAITVVEPNEIDGKPAVIIGRPQRDVLISVGEDINISFRVQGEPKPKVTLMKGIRDITNSPRVCKMKSDDYMKFTLKRSVISDAGTYCILARNAYGCDRAFVTVVVRQRASSDHLISDWTYPTDTTIIVDERRYKSVPNRIPGELSVVDGGSNWISLAWPKVDPEGGAPVLAYKIESWLLGKEGGARWIELGITPLNSFEAYNLKQGEEYHFRVTPRNRYGWGESVQTSTSVGIGLAGDRPEFVEVLPGQLKVLLGETATLKCSFKGKPTPEIVWMKNGHEIDEENQRLKTCINNYNCSLTIHDVQINDEARYSCEATNVHGRASTYARVAVVTDKSIWEADTKLKRERSSDGGECPPQFTMRLRDRRVQATYPVRLTCQVIGRPPPLVTWYKNGKEVIDDDRRTKSQDEHFHTLEIAPTTLEDGGVYEATARNGSGAISCRCNLVVDKGIRAYIAPEFCCGLEPLYQLSIGQELRISAVVEAYPSVGVTWYRDGVRLRPSRRAVMTLDRDGQIELAVGSVTQRDAGVYTCTASNEVGKASTSGKVEVFGESDGERKQAIPTVICSDAPYSREPTFIRKPRSSEAYEGDTIIIECEVTGDPKPDVFWLRDFLKPDYYRDGSHFKRVGDGPEYRFEIPHAKLDYTGAYSVVARNEYGEAKAVISLQILAKDPRSTEEAHNIRYGRVEVIPRFEKELTDLLSHDGDAVEFECRVTGEPEPDIKWYHYTKIIRECSEFETSYELGTARLKIKQVTADDEGSYTCEAYNYLGKAISKACLVVYPAGEPNTLSQRLRRPPVLLSAASTPRSTPARSISRTRTPGPDLRSLCSPAREIAPKFYTYPYNKVAEEGDTVVFQCAAKGLPAPWATWDKDGVVITPSSRITIKEKDEIFRILEIDEVNSEDVGLYRVTLENDYGRAEATARLDVISQKGKFYASGRSYSASPRKSLPYKRSIYSLPRQD</sequence>
<reference evidence="10 11" key="1">
    <citation type="journal article" date="2015" name="Nat. Commun.">
        <title>Outbred genome sequencing and CRISPR/Cas9 gene editing in butterflies.</title>
        <authorList>
            <person name="Li X."/>
            <person name="Fan D."/>
            <person name="Zhang W."/>
            <person name="Liu G."/>
            <person name="Zhang L."/>
            <person name="Zhao L."/>
            <person name="Fang X."/>
            <person name="Chen L."/>
            <person name="Dong Y."/>
            <person name="Chen Y."/>
            <person name="Ding Y."/>
            <person name="Zhao R."/>
            <person name="Feng M."/>
            <person name="Zhu Y."/>
            <person name="Feng Y."/>
            <person name="Jiang X."/>
            <person name="Zhu D."/>
            <person name="Xiang H."/>
            <person name="Feng X."/>
            <person name="Li S."/>
            <person name="Wang J."/>
            <person name="Zhang G."/>
            <person name="Kronforst M.R."/>
            <person name="Wang W."/>
        </authorList>
    </citation>
    <scope>NUCLEOTIDE SEQUENCE [LARGE SCALE GENOMIC DNA]</scope>
    <source>
        <strain evidence="10">Ya'a_city_454_Pm</strain>
        <tissue evidence="10">Whole body</tissue>
    </source>
</reference>